<sequence length="435" mass="47857">MILHLPPLTIEYKLAIMTKRYQTPGILHIGWTTLLLLYCISVSAYPAVDKHESDNKPKWVGTWGTAVMAIAPNDIPPKPGIAHHVLRQIVCVSIGGDKLRLKFSNKFGNSQLTIRSVNIAVAKDSGVIEDSTISLLTFNGQQDVTLQPGTEIYSDPRSFGLKPRARIAITISFGEVPSILTGHGGSRTTSYLFADNAPQPGDHFRNAIRIDHWYIIAGIEVEAKNSTGSVVVFGDSITDGRGSGTNKQNRWPDILSENLLKDPVTSKVGVINMGIGGNSILKGGLGPTGLQRFEHDVLDQEGVRWLILAEGINDLGGAQDSLAADDVAKDLIAAYQQFIDLAHAKGIKVYGATIMPFKKSFYYERYKNSARIKVNEWIRNSNLFDAVIDFDQLMRDPSDKDVLQYEMQSGANDFLHPNELGYRFIGNGISLSLFK</sequence>
<dbReference type="PANTHER" id="PTHR43784:SF2">
    <property type="entry name" value="GDSL-LIKE LIPASE_ACYLHYDROLASE, PUTATIVE (AFU_ORTHOLOGUE AFUA_2G00820)-RELATED"/>
    <property type="match status" value="1"/>
</dbReference>
<dbReference type="PANTHER" id="PTHR43784">
    <property type="entry name" value="GDSL-LIKE LIPASE/ACYLHYDROLASE, PUTATIVE (AFU_ORTHOLOGUE AFUA_2G00820)-RELATED"/>
    <property type="match status" value="1"/>
</dbReference>
<name>A0A1K1SWB4_9BACT</name>
<dbReference type="Proteomes" id="UP000183788">
    <property type="component" value="Unassembled WGS sequence"/>
</dbReference>
<dbReference type="CDD" id="cd01830">
    <property type="entry name" value="XynE_like"/>
    <property type="match status" value="1"/>
</dbReference>
<dbReference type="InterPro" id="IPR013830">
    <property type="entry name" value="SGNH_hydro"/>
</dbReference>
<reference evidence="2 3" key="1">
    <citation type="submission" date="2016-11" db="EMBL/GenBank/DDBJ databases">
        <authorList>
            <person name="Jaros S."/>
            <person name="Januszkiewicz K."/>
            <person name="Wedrychowicz H."/>
        </authorList>
    </citation>
    <scope>NUCLEOTIDE SEQUENCE [LARGE SCALE GENOMIC DNA]</scope>
    <source>
        <strain evidence="2 3">DSM 784</strain>
    </source>
</reference>
<evidence type="ECO:0000313" key="2">
    <source>
        <dbReference type="EMBL" id="SFW88633.1"/>
    </source>
</evidence>
<dbReference type="SUPFAM" id="SSF52266">
    <property type="entry name" value="SGNH hydrolase"/>
    <property type="match status" value="1"/>
</dbReference>
<dbReference type="STRING" id="1004.SAMN05661012_06283"/>
<protein>
    <submittedName>
        <fullName evidence="2">Lysophospholipase L1</fullName>
    </submittedName>
</protein>
<dbReference type="InterPro" id="IPR053140">
    <property type="entry name" value="GDSL_Rv0518-like"/>
</dbReference>
<dbReference type="GO" id="GO:0016788">
    <property type="term" value="F:hydrolase activity, acting on ester bonds"/>
    <property type="evidence" value="ECO:0007669"/>
    <property type="project" value="UniProtKB-ARBA"/>
</dbReference>
<feature type="domain" description="SGNH hydrolase-type esterase" evidence="1">
    <location>
        <begin position="232"/>
        <end position="423"/>
    </location>
</feature>
<evidence type="ECO:0000313" key="3">
    <source>
        <dbReference type="Proteomes" id="UP000183788"/>
    </source>
</evidence>
<organism evidence="2 3">
    <name type="scientific">Chitinophaga sancti</name>
    <dbReference type="NCBI Taxonomy" id="1004"/>
    <lineage>
        <taxon>Bacteria</taxon>
        <taxon>Pseudomonadati</taxon>
        <taxon>Bacteroidota</taxon>
        <taxon>Chitinophagia</taxon>
        <taxon>Chitinophagales</taxon>
        <taxon>Chitinophagaceae</taxon>
        <taxon>Chitinophaga</taxon>
    </lineage>
</organism>
<dbReference type="EMBL" id="FPIZ01000037">
    <property type="protein sequence ID" value="SFW88633.1"/>
    <property type="molecule type" value="Genomic_DNA"/>
</dbReference>
<dbReference type="Gene3D" id="3.40.50.1110">
    <property type="entry name" value="SGNH hydrolase"/>
    <property type="match status" value="1"/>
</dbReference>
<evidence type="ECO:0000259" key="1">
    <source>
        <dbReference type="Pfam" id="PF13472"/>
    </source>
</evidence>
<gene>
    <name evidence="2" type="ORF">SAMN05661012_06283</name>
</gene>
<dbReference type="Pfam" id="PF13472">
    <property type="entry name" value="Lipase_GDSL_2"/>
    <property type="match status" value="1"/>
</dbReference>
<dbReference type="InterPro" id="IPR036514">
    <property type="entry name" value="SGNH_hydro_sf"/>
</dbReference>
<accession>A0A1K1SWB4</accession>
<proteinExistence type="predicted"/>
<dbReference type="AlphaFoldDB" id="A0A1K1SWB4"/>